<evidence type="ECO:0000313" key="13">
    <source>
        <dbReference type="Proteomes" id="UP000032434"/>
    </source>
</evidence>
<dbReference type="FunFam" id="3.40.50.300:FF:000287">
    <property type="entry name" value="Multidrug ABC transporter ATP-binding protein"/>
    <property type="match status" value="1"/>
</dbReference>
<dbReference type="Pfam" id="PF00005">
    <property type="entry name" value="ABC_tran"/>
    <property type="match status" value="1"/>
</dbReference>
<reference evidence="13" key="1">
    <citation type="submission" date="2014-05" db="EMBL/GenBank/DDBJ databases">
        <authorList>
            <person name="Kube M."/>
        </authorList>
    </citation>
    <scope>NUCLEOTIDE SEQUENCE [LARGE SCALE GENOMIC DNA]</scope>
</reference>
<feature type="transmembrane region" description="Helical" evidence="9">
    <location>
        <begin position="251"/>
        <end position="273"/>
    </location>
</feature>
<dbReference type="PROSITE" id="PS50893">
    <property type="entry name" value="ABC_TRANSPORTER_2"/>
    <property type="match status" value="1"/>
</dbReference>
<protein>
    <submittedName>
        <fullName evidence="12">ABC transporter, ATP-binding/permease protein</fullName>
    </submittedName>
</protein>
<gene>
    <name evidence="12" type="ORF">Aocu_12290</name>
</gene>
<name>A0A061AJY0_9MOLU</name>
<feature type="transmembrane region" description="Helical" evidence="9">
    <location>
        <begin position="143"/>
        <end position="164"/>
    </location>
</feature>
<evidence type="ECO:0000256" key="4">
    <source>
        <dbReference type="ARBA" id="ARBA00022692"/>
    </source>
</evidence>
<dbReference type="SUPFAM" id="SSF90123">
    <property type="entry name" value="ABC transporter transmembrane region"/>
    <property type="match status" value="1"/>
</dbReference>
<dbReference type="PANTHER" id="PTHR43394:SF1">
    <property type="entry name" value="ATP-BINDING CASSETTE SUB-FAMILY B MEMBER 10, MITOCHONDRIAL"/>
    <property type="match status" value="1"/>
</dbReference>
<evidence type="ECO:0000256" key="6">
    <source>
        <dbReference type="ARBA" id="ARBA00022840"/>
    </source>
</evidence>
<dbReference type="CDD" id="cd18540">
    <property type="entry name" value="ABC_6TM_exporter_like"/>
    <property type="match status" value="1"/>
</dbReference>
<keyword evidence="3" id="KW-0813">Transport</keyword>
<feature type="transmembrane region" description="Helical" evidence="9">
    <location>
        <begin position="170"/>
        <end position="190"/>
    </location>
</feature>
<dbReference type="GO" id="GO:0016887">
    <property type="term" value="F:ATP hydrolysis activity"/>
    <property type="evidence" value="ECO:0007669"/>
    <property type="project" value="InterPro"/>
</dbReference>
<dbReference type="Gene3D" id="3.40.50.300">
    <property type="entry name" value="P-loop containing nucleotide triphosphate hydrolases"/>
    <property type="match status" value="1"/>
</dbReference>
<evidence type="ECO:0000256" key="7">
    <source>
        <dbReference type="ARBA" id="ARBA00022989"/>
    </source>
</evidence>
<dbReference type="InterPro" id="IPR003439">
    <property type="entry name" value="ABC_transporter-like_ATP-bd"/>
</dbReference>
<dbReference type="EMBL" id="LK028559">
    <property type="protein sequence ID" value="CDR31302.1"/>
    <property type="molecule type" value="Genomic_DNA"/>
</dbReference>
<dbReference type="SUPFAM" id="SSF52540">
    <property type="entry name" value="P-loop containing nucleoside triphosphate hydrolases"/>
    <property type="match status" value="1"/>
</dbReference>
<dbReference type="GO" id="GO:0015421">
    <property type="term" value="F:ABC-type oligopeptide transporter activity"/>
    <property type="evidence" value="ECO:0007669"/>
    <property type="project" value="TreeGrafter"/>
</dbReference>
<dbReference type="InterPro" id="IPR039421">
    <property type="entry name" value="Type_1_exporter"/>
</dbReference>
<feature type="domain" description="ABC transporter" evidence="10">
    <location>
        <begin position="361"/>
        <end position="595"/>
    </location>
</feature>
<comment type="similarity">
    <text evidence="2">Belongs to the ABC transporter superfamily.</text>
</comment>
<dbReference type="GO" id="GO:0005886">
    <property type="term" value="C:plasma membrane"/>
    <property type="evidence" value="ECO:0007669"/>
    <property type="project" value="UniProtKB-SubCell"/>
</dbReference>
<feature type="transmembrane region" description="Helical" evidence="9">
    <location>
        <begin position="71"/>
        <end position="92"/>
    </location>
</feature>
<comment type="subcellular location">
    <subcellularLocation>
        <location evidence="1">Cell membrane</location>
        <topology evidence="1">Multi-pass membrane protein</topology>
    </subcellularLocation>
</comment>
<feature type="domain" description="ABC transmembrane type-1" evidence="11">
    <location>
        <begin position="33"/>
        <end position="315"/>
    </location>
</feature>
<dbReference type="SMART" id="SM00382">
    <property type="entry name" value="AAA"/>
    <property type="match status" value="1"/>
</dbReference>
<sequence length="612" mass="69770">MHDQDQEDVLKKIKLPIWGKLLKIILRDKASFIIMISCAVFLALLDALTVVLTQYALDEFITNGNYQFFDLYGIINIALAIGFGLGVWGFIYQGGKIEARVNYTLRKEAFRTLQRLPFSYYDQTPQGWIMARMTSDARRLSNIISWGLVDLIWSVLLMIFTLTILYIYHFYLALIVTIALPTMFLVTLLFRKKVLLRHRQARHFNSELTAKYSESFHGAKTSKSLVIEKDNLYDFSQVAGKMYKASVKANGLSAMYTSVLLMACYLFVAIIMYTGTIFTVNEMILIGTLYLFIRSTVSFFDPVINLSNFVSQLQQAQASAERILDLINTESKIQDRPDVVSKYGDWFHKKKENWEELKGDIEFKNVTFYYNQNEIILDQFNLKIKAGMSVALVGHTGSGKTTIVNLTSRFYEPVEGEILLDGIDYRERSISWLHEKLGYVLQSPHLFSTTIMENIRYGRLDATDEEVIAASKSIGLHPFVEKLEKQYDTNVGEGGNLLSMGQKQLISFARAILANPRILILDEATSSIDSEAEHLIQDATKSLLNGRTSLIVAHRLSTIVESDLIVMLDTGKITEMGTHEELLEKRGAYFELYKNQFMAEKSKSYDQLVSEL</sequence>
<accession>A0A061AJY0</accession>
<dbReference type="KEGG" id="aoc:Aocu_12290"/>
<evidence type="ECO:0000256" key="3">
    <source>
        <dbReference type="ARBA" id="ARBA00022448"/>
    </source>
</evidence>
<proteinExistence type="inferred from homology"/>
<dbReference type="InterPro" id="IPR011527">
    <property type="entry name" value="ABC1_TM_dom"/>
</dbReference>
<keyword evidence="8 9" id="KW-0472">Membrane</keyword>
<keyword evidence="5" id="KW-0547">Nucleotide-binding</keyword>
<keyword evidence="4 9" id="KW-0812">Transmembrane</keyword>
<dbReference type="AlphaFoldDB" id="A0A061AJY0"/>
<dbReference type="RefSeq" id="WP_045749735.1">
    <property type="nucleotide sequence ID" value="NZ_FUZK01000001.1"/>
</dbReference>
<dbReference type="OrthoDB" id="9763744at2"/>
<dbReference type="InterPro" id="IPR036640">
    <property type="entry name" value="ABC1_TM_sf"/>
</dbReference>
<dbReference type="CDD" id="cd03254">
    <property type="entry name" value="ABCC_Glucan_exporter_like"/>
    <property type="match status" value="1"/>
</dbReference>
<dbReference type="InterPro" id="IPR027417">
    <property type="entry name" value="P-loop_NTPase"/>
</dbReference>
<dbReference type="HOGENOM" id="CLU_000604_84_3_14"/>
<evidence type="ECO:0000256" key="8">
    <source>
        <dbReference type="ARBA" id="ARBA00023136"/>
    </source>
</evidence>
<feature type="transmembrane region" description="Helical" evidence="9">
    <location>
        <begin position="30"/>
        <end position="51"/>
    </location>
</feature>
<dbReference type="InterPro" id="IPR003593">
    <property type="entry name" value="AAA+_ATPase"/>
</dbReference>
<evidence type="ECO:0000313" key="12">
    <source>
        <dbReference type="EMBL" id="CDR31302.1"/>
    </source>
</evidence>
<evidence type="ECO:0000259" key="10">
    <source>
        <dbReference type="PROSITE" id="PS50893"/>
    </source>
</evidence>
<evidence type="ECO:0000256" key="2">
    <source>
        <dbReference type="ARBA" id="ARBA00005417"/>
    </source>
</evidence>
<dbReference type="Pfam" id="PF00664">
    <property type="entry name" value="ABC_membrane"/>
    <property type="match status" value="1"/>
</dbReference>
<dbReference type="InParanoid" id="A0A061AJY0"/>
<evidence type="ECO:0000259" key="11">
    <source>
        <dbReference type="PROSITE" id="PS50929"/>
    </source>
</evidence>
<dbReference type="Proteomes" id="UP000032434">
    <property type="component" value="Chromosome 1"/>
</dbReference>
<keyword evidence="6 12" id="KW-0067">ATP-binding</keyword>
<dbReference type="STRING" id="35623.Aocu_12290"/>
<organism evidence="12 13">
    <name type="scientific">Acholeplasma oculi</name>
    <dbReference type="NCBI Taxonomy" id="35623"/>
    <lineage>
        <taxon>Bacteria</taxon>
        <taxon>Bacillati</taxon>
        <taxon>Mycoplasmatota</taxon>
        <taxon>Mollicutes</taxon>
        <taxon>Acholeplasmatales</taxon>
        <taxon>Acholeplasmataceae</taxon>
        <taxon>Acholeplasma</taxon>
    </lineage>
</organism>
<dbReference type="PATRIC" id="fig|35623.3.peg.1229"/>
<dbReference type="Gene3D" id="1.20.1560.10">
    <property type="entry name" value="ABC transporter type 1, transmembrane domain"/>
    <property type="match status" value="1"/>
</dbReference>
<keyword evidence="7 9" id="KW-1133">Transmembrane helix</keyword>
<evidence type="ECO:0000256" key="9">
    <source>
        <dbReference type="SAM" id="Phobius"/>
    </source>
</evidence>
<evidence type="ECO:0000256" key="5">
    <source>
        <dbReference type="ARBA" id="ARBA00022741"/>
    </source>
</evidence>
<dbReference type="PANTHER" id="PTHR43394">
    <property type="entry name" value="ATP-DEPENDENT PERMEASE MDL1, MITOCHONDRIAL"/>
    <property type="match status" value="1"/>
</dbReference>
<dbReference type="PROSITE" id="PS50929">
    <property type="entry name" value="ABC_TM1F"/>
    <property type="match status" value="1"/>
</dbReference>
<keyword evidence="13" id="KW-1185">Reference proteome</keyword>
<evidence type="ECO:0000256" key="1">
    <source>
        <dbReference type="ARBA" id="ARBA00004651"/>
    </source>
</evidence>
<dbReference type="GO" id="GO:0005524">
    <property type="term" value="F:ATP binding"/>
    <property type="evidence" value="ECO:0007669"/>
    <property type="project" value="UniProtKB-KW"/>
</dbReference>